<dbReference type="Proteomes" id="UP001165960">
    <property type="component" value="Unassembled WGS sequence"/>
</dbReference>
<protein>
    <submittedName>
        <fullName evidence="1">Uncharacterized protein</fullName>
    </submittedName>
</protein>
<sequence length="123" mass="13515">MLRSVLNENDANLSSASVSASSSFTPQPRYSGTDFEACQKGLVQFLEKHAVLQSSSNFSNAHTAQLNNLVGTRIALIDELNSEDFLDKSLIKRLTSGDLFVLCFPYDKNEFAVTHSCHSLIVT</sequence>
<name>A0ACC2TPC3_9FUNG</name>
<dbReference type="EMBL" id="QTSX02002263">
    <property type="protein sequence ID" value="KAJ9076584.1"/>
    <property type="molecule type" value="Genomic_DNA"/>
</dbReference>
<accession>A0ACC2TPC3</accession>
<organism evidence="1 2">
    <name type="scientific">Entomophthora muscae</name>
    <dbReference type="NCBI Taxonomy" id="34485"/>
    <lineage>
        <taxon>Eukaryota</taxon>
        <taxon>Fungi</taxon>
        <taxon>Fungi incertae sedis</taxon>
        <taxon>Zoopagomycota</taxon>
        <taxon>Entomophthoromycotina</taxon>
        <taxon>Entomophthoromycetes</taxon>
        <taxon>Entomophthorales</taxon>
        <taxon>Entomophthoraceae</taxon>
        <taxon>Entomophthora</taxon>
    </lineage>
</organism>
<proteinExistence type="predicted"/>
<evidence type="ECO:0000313" key="2">
    <source>
        <dbReference type="Proteomes" id="UP001165960"/>
    </source>
</evidence>
<evidence type="ECO:0000313" key="1">
    <source>
        <dbReference type="EMBL" id="KAJ9076584.1"/>
    </source>
</evidence>
<gene>
    <name evidence="1" type="ORF">DSO57_1024586</name>
</gene>
<keyword evidence="2" id="KW-1185">Reference proteome</keyword>
<reference evidence="1" key="1">
    <citation type="submission" date="2022-04" db="EMBL/GenBank/DDBJ databases">
        <title>Genome of the entomopathogenic fungus Entomophthora muscae.</title>
        <authorList>
            <person name="Elya C."/>
            <person name="Lovett B.R."/>
            <person name="Lee E."/>
            <person name="Macias A.M."/>
            <person name="Hajek A.E."/>
            <person name="De Bivort B.L."/>
            <person name="Kasson M.T."/>
            <person name="De Fine Licht H.H."/>
            <person name="Stajich J.E."/>
        </authorList>
    </citation>
    <scope>NUCLEOTIDE SEQUENCE</scope>
    <source>
        <strain evidence="1">Berkeley</strain>
    </source>
</reference>
<comment type="caution">
    <text evidence="1">The sequence shown here is derived from an EMBL/GenBank/DDBJ whole genome shotgun (WGS) entry which is preliminary data.</text>
</comment>